<keyword evidence="2" id="KW-1185">Reference proteome</keyword>
<dbReference type="OrthoDB" id="4871678at2"/>
<name>A0A1G4Z1S5_9ACTN</name>
<reference evidence="2" key="1">
    <citation type="submission" date="2016-10" db="EMBL/GenBank/DDBJ databases">
        <authorList>
            <person name="Varghese N."/>
            <person name="Submissions S."/>
        </authorList>
    </citation>
    <scope>NUCLEOTIDE SEQUENCE [LARGE SCALE GENOMIC DNA]</scope>
    <source>
        <strain evidence="2">DSM 45722</strain>
    </source>
</reference>
<evidence type="ECO:0000313" key="1">
    <source>
        <dbReference type="EMBL" id="SCX59596.1"/>
    </source>
</evidence>
<dbReference type="Proteomes" id="UP000198981">
    <property type="component" value="Unassembled WGS sequence"/>
</dbReference>
<organism evidence="1 2">
    <name type="scientific">Klenkia marina</name>
    <dbReference type="NCBI Taxonomy" id="1960309"/>
    <lineage>
        <taxon>Bacteria</taxon>
        <taxon>Bacillati</taxon>
        <taxon>Actinomycetota</taxon>
        <taxon>Actinomycetes</taxon>
        <taxon>Geodermatophilales</taxon>
        <taxon>Geodermatophilaceae</taxon>
        <taxon>Klenkia</taxon>
    </lineage>
</organism>
<protein>
    <submittedName>
        <fullName evidence="1">Uncharacterized protein</fullName>
    </submittedName>
</protein>
<dbReference type="STRING" id="1960309.SAMN03159343_3965"/>
<dbReference type="AlphaFoldDB" id="A0A1G4Z1S5"/>
<dbReference type="EMBL" id="FMUH01000008">
    <property type="protein sequence ID" value="SCX59596.1"/>
    <property type="molecule type" value="Genomic_DNA"/>
</dbReference>
<proteinExistence type="predicted"/>
<gene>
    <name evidence="1" type="ORF">SAMN03159343_3965</name>
</gene>
<dbReference type="RefSeq" id="WP_092807619.1">
    <property type="nucleotide sequence ID" value="NZ_FMUH01000008.1"/>
</dbReference>
<evidence type="ECO:0000313" key="2">
    <source>
        <dbReference type="Proteomes" id="UP000198981"/>
    </source>
</evidence>
<accession>A0A1G4Z1S5</accession>
<sequence length="68" mass="7850">MWLFLTRRLRMWLLLSVGAPLAAKLLQRLGTALETKNGPTSLSRALCKGGEFLDSRRRRAAREARRRR</sequence>